<comment type="caution">
    <text evidence="3">The sequence shown here is derived from an EMBL/GenBank/DDBJ whole genome shotgun (WGS) entry which is preliminary data.</text>
</comment>
<gene>
    <name evidence="3" type="ORF">S03H2_24032</name>
</gene>
<keyword evidence="1" id="KW-0812">Transmembrane</keyword>
<dbReference type="PANTHER" id="PTHR43849:SF2">
    <property type="entry name" value="BLL3936 PROTEIN"/>
    <property type="match status" value="1"/>
</dbReference>
<keyword evidence="1" id="KW-1133">Transmembrane helix</keyword>
<name>X1EPW0_9ZZZZ</name>
<dbReference type="Pfam" id="PF06808">
    <property type="entry name" value="DctM"/>
    <property type="match status" value="1"/>
</dbReference>
<feature type="non-terminal residue" evidence="3">
    <location>
        <position position="100"/>
    </location>
</feature>
<evidence type="ECO:0000259" key="2">
    <source>
        <dbReference type="Pfam" id="PF06808"/>
    </source>
</evidence>
<reference evidence="3" key="1">
    <citation type="journal article" date="2014" name="Front. Microbiol.">
        <title>High frequency of phylogenetically diverse reductive dehalogenase-homologous genes in deep subseafloor sedimentary metagenomes.</title>
        <authorList>
            <person name="Kawai M."/>
            <person name="Futagami T."/>
            <person name="Toyoda A."/>
            <person name="Takaki Y."/>
            <person name="Nishi S."/>
            <person name="Hori S."/>
            <person name="Arai W."/>
            <person name="Tsubouchi T."/>
            <person name="Morono Y."/>
            <person name="Uchiyama I."/>
            <person name="Ito T."/>
            <person name="Fujiyama A."/>
            <person name="Inagaki F."/>
            <person name="Takami H."/>
        </authorList>
    </citation>
    <scope>NUCLEOTIDE SEQUENCE</scope>
    <source>
        <strain evidence="3">Expedition CK06-06</strain>
    </source>
</reference>
<dbReference type="PANTHER" id="PTHR43849">
    <property type="entry name" value="BLL3936 PROTEIN"/>
    <property type="match status" value="1"/>
</dbReference>
<proteinExistence type="predicted"/>
<accession>X1EPW0</accession>
<evidence type="ECO:0000313" key="3">
    <source>
        <dbReference type="EMBL" id="GAH34597.1"/>
    </source>
</evidence>
<evidence type="ECO:0000256" key="1">
    <source>
        <dbReference type="SAM" id="Phobius"/>
    </source>
</evidence>
<protein>
    <recommendedName>
        <fullName evidence="2">TRAP C4-dicarboxylate transport system permease DctM subunit domain-containing protein</fullName>
    </recommendedName>
</protein>
<dbReference type="AlphaFoldDB" id="X1EPW0"/>
<keyword evidence="1" id="KW-0472">Membrane</keyword>
<organism evidence="3">
    <name type="scientific">marine sediment metagenome</name>
    <dbReference type="NCBI Taxonomy" id="412755"/>
    <lineage>
        <taxon>unclassified sequences</taxon>
        <taxon>metagenomes</taxon>
        <taxon>ecological metagenomes</taxon>
    </lineage>
</organism>
<sequence>MPPIMGAAAFIMAELTAVSYITICFYALIPAVLYFLSVLISVHFEAVKHNLKGSSTININKIKILKELYYFIPLVGIVVLLILRFSPMRAAFGGIILTIL</sequence>
<dbReference type="EMBL" id="BARU01013247">
    <property type="protein sequence ID" value="GAH34597.1"/>
    <property type="molecule type" value="Genomic_DNA"/>
</dbReference>
<dbReference type="InterPro" id="IPR010656">
    <property type="entry name" value="DctM"/>
</dbReference>
<feature type="domain" description="TRAP C4-dicarboxylate transport system permease DctM subunit" evidence="2">
    <location>
        <begin position="1"/>
        <end position="99"/>
    </location>
</feature>
<feature type="transmembrane region" description="Helical" evidence="1">
    <location>
        <begin position="20"/>
        <end position="47"/>
    </location>
</feature>
<feature type="transmembrane region" description="Helical" evidence="1">
    <location>
        <begin position="68"/>
        <end position="85"/>
    </location>
</feature>